<dbReference type="InterPro" id="IPR036291">
    <property type="entry name" value="NAD(P)-bd_dom_sf"/>
</dbReference>
<accession>A0ABU3SVU8</accession>
<dbReference type="InterPro" id="IPR006140">
    <property type="entry name" value="D-isomer_DH_NAD-bd"/>
</dbReference>
<evidence type="ECO:0000256" key="2">
    <source>
        <dbReference type="ARBA" id="ARBA00023002"/>
    </source>
</evidence>
<dbReference type="SUPFAM" id="SSF52283">
    <property type="entry name" value="Formate/glycerate dehydrogenase catalytic domain-like"/>
    <property type="match status" value="1"/>
</dbReference>
<keyword evidence="3" id="KW-0520">NAD</keyword>
<dbReference type="CDD" id="cd12162">
    <property type="entry name" value="2-Hacid_dh_4"/>
    <property type="match status" value="1"/>
</dbReference>
<dbReference type="PANTHER" id="PTHR43761:SF1">
    <property type="entry name" value="D-ISOMER SPECIFIC 2-HYDROXYACID DEHYDROGENASE CATALYTIC DOMAIN-CONTAINING PROTEIN-RELATED"/>
    <property type="match status" value="1"/>
</dbReference>
<dbReference type="Gene3D" id="3.40.50.720">
    <property type="entry name" value="NAD(P)-binding Rossmann-like Domain"/>
    <property type="match status" value="2"/>
</dbReference>
<dbReference type="RefSeq" id="WP_316025737.1">
    <property type="nucleotide sequence ID" value="NZ_JAWDIO010000002.1"/>
</dbReference>
<reference evidence="5 6" key="1">
    <citation type="submission" date="2023-10" db="EMBL/GenBank/DDBJ databases">
        <title>Glaciecola aquimarina strain GGW-M5 nov., isolated from a coastal seawater.</title>
        <authorList>
            <person name="Bayburt H."/>
            <person name="Kim J.M."/>
            <person name="Choi B.J."/>
            <person name="Jeon C.O."/>
        </authorList>
    </citation>
    <scope>NUCLEOTIDE SEQUENCE [LARGE SCALE GENOMIC DNA]</scope>
    <source>
        <strain evidence="5 6">KCTC 32108</strain>
    </source>
</reference>
<name>A0ABU3SVU8_9ALTE</name>
<dbReference type="Pfam" id="PF02826">
    <property type="entry name" value="2-Hacid_dh_C"/>
    <property type="match status" value="1"/>
</dbReference>
<gene>
    <name evidence="5" type="ORF">RS130_09370</name>
</gene>
<dbReference type="SUPFAM" id="SSF51735">
    <property type="entry name" value="NAD(P)-binding Rossmann-fold domains"/>
    <property type="match status" value="1"/>
</dbReference>
<keyword evidence="2" id="KW-0560">Oxidoreductase</keyword>
<organism evidence="5 6">
    <name type="scientific">Paraglaciecola aquimarina</name>
    <dbReference type="NCBI Taxonomy" id="1235557"/>
    <lineage>
        <taxon>Bacteria</taxon>
        <taxon>Pseudomonadati</taxon>
        <taxon>Pseudomonadota</taxon>
        <taxon>Gammaproteobacteria</taxon>
        <taxon>Alteromonadales</taxon>
        <taxon>Alteromonadaceae</taxon>
        <taxon>Paraglaciecola</taxon>
    </lineage>
</organism>
<evidence type="ECO:0000256" key="3">
    <source>
        <dbReference type="ARBA" id="ARBA00023027"/>
    </source>
</evidence>
<comment type="caution">
    <text evidence="5">The sequence shown here is derived from an EMBL/GenBank/DDBJ whole genome shotgun (WGS) entry which is preliminary data.</text>
</comment>
<proteinExistence type="inferred from homology"/>
<dbReference type="PROSITE" id="PS00671">
    <property type="entry name" value="D_2_HYDROXYACID_DH_3"/>
    <property type="match status" value="1"/>
</dbReference>
<feature type="domain" description="D-isomer specific 2-hydroxyacid dehydrogenase NAD-binding" evidence="4">
    <location>
        <begin position="108"/>
        <end position="292"/>
    </location>
</feature>
<protein>
    <submittedName>
        <fullName evidence="5">D-2-hydroxyacid dehydrogenase</fullName>
    </submittedName>
</protein>
<dbReference type="PROSITE" id="PS00670">
    <property type="entry name" value="D_2_HYDROXYACID_DH_2"/>
    <property type="match status" value="1"/>
</dbReference>
<comment type="similarity">
    <text evidence="1">Belongs to the D-isomer specific 2-hydroxyacid dehydrogenase family.</text>
</comment>
<dbReference type="InterPro" id="IPR029753">
    <property type="entry name" value="D-isomer_DH_CS"/>
</dbReference>
<dbReference type="PANTHER" id="PTHR43761">
    <property type="entry name" value="D-ISOMER SPECIFIC 2-HYDROXYACID DEHYDROGENASE FAMILY PROTEIN (AFU_ORTHOLOGUE AFUA_1G13630)"/>
    <property type="match status" value="1"/>
</dbReference>
<evidence type="ECO:0000313" key="6">
    <source>
        <dbReference type="Proteomes" id="UP001247805"/>
    </source>
</evidence>
<dbReference type="InterPro" id="IPR050418">
    <property type="entry name" value="D-iso_2-hydroxyacid_DH_PdxB"/>
</dbReference>
<keyword evidence="6" id="KW-1185">Reference proteome</keyword>
<sequence>MHAVFLDQQTFRSSISLAKIEQQLDSLTCFATTSAEQITARSLDAQIIITNKVVLSADKLEQLPQLKLICITATGTNNVDLLAAKKLGIAVCNVSGYSTPSVSQYVFAQMLEYYSQTTHHNQNCVADIWQQSPTFCYHGNGFSELSGKTLGIVGYGNLGQAVAQIGQAFGMQVMIAERPNAASIRADRLSFEQVLAESDVLTLHCPQTPDTENLINSQTLAKMKSTAMLINTARGPIVNSCDLLNALNNQQIAYAALDVLEREPPPADHVLLKAISATATKPLNNLKITAHIAWGVSNHSNDYSI</sequence>
<dbReference type="EMBL" id="JAWDIO010000002">
    <property type="protein sequence ID" value="MDU0354116.1"/>
    <property type="molecule type" value="Genomic_DNA"/>
</dbReference>
<evidence type="ECO:0000256" key="1">
    <source>
        <dbReference type="ARBA" id="ARBA00005854"/>
    </source>
</evidence>
<evidence type="ECO:0000259" key="4">
    <source>
        <dbReference type="Pfam" id="PF02826"/>
    </source>
</evidence>
<dbReference type="Proteomes" id="UP001247805">
    <property type="component" value="Unassembled WGS sequence"/>
</dbReference>
<evidence type="ECO:0000313" key="5">
    <source>
        <dbReference type="EMBL" id="MDU0354116.1"/>
    </source>
</evidence>